<dbReference type="SMART" id="SM00980">
    <property type="entry name" value="THAP"/>
    <property type="match status" value="1"/>
</dbReference>
<keyword evidence="3" id="KW-0862">Zinc</keyword>
<dbReference type="AlphaFoldDB" id="A0A3Q3XLR3"/>
<keyword evidence="2 5" id="KW-0863">Zinc-finger</keyword>
<reference evidence="8" key="2">
    <citation type="submission" date="2025-09" db="UniProtKB">
        <authorList>
            <consortium name="Ensembl"/>
        </authorList>
    </citation>
    <scope>IDENTIFICATION</scope>
</reference>
<sequence>MAESCSVFGCKSTKSDTVSLHVLPKDPGTRAKWIQFIWRARAVPAKIPDKIRVCSHHFSDDSFVNFTQKLMGFASKLILNPYAVPSFYLGDNTTS</sequence>
<keyword evidence="6" id="KW-0131">Cell cycle</keyword>
<dbReference type="PROSITE" id="PS50950">
    <property type="entry name" value="ZF_THAP"/>
    <property type="match status" value="1"/>
</dbReference>
<evidence type="ECO:0000313" key="9">
    <source>
        <dbReference type="Proteomes" id="UP000261620"/>
    </source>
</evidence>
<dbReference type="GO" id="GO:0000978">
    <property type="term" value="F:RNA polymerase II cis-regulatory region sequence-specific DNA binding"/>
    <property type="evidence" value="ECO:0007669"/>
    <property type="project" value="TreeGrafter"/>
</dbReference>
<dbReference type="Ensembl" id="ENSMMOT00000025415.1">
    <property type="protein sequence ID" value="ENSMMOP00000024996.1"/>
    <property type="gene ID" value="ENSMMOG00000018982.1"/>
</dbReference>
<evidence type="ECO:0000256" key="5">
    <source>
        <dbReference type="PROSITE-ProRule" id="PRU00309"/>
    </source>
</evidence>
<evidence type="ECO:0000256" key="2">
    <source>
        <dbReference type="ARBA" id="ARBA00022771"/>
    </source>
</evidence>
<evidence type="ECO:0000256" key="6">
    <source>
        <dbReference type="RuleBase" id="RU369073"/>
    </source>
</evidence>
<evidence type="ECO:0000256" key="4">
    <source>
        <dbReference type="ARBA" id="ARBA00023125"/>
    </source>
</evidence>
<dbReference type="InterPro" id="IPR026516">
    <property type="entry name" value="THAP1/10"/>
</dbReference>
<dbReference type="GO" id="GO:0005654">
    <property type="term" value="C:nucleoplasm"/>
    <property type="evidence" value="ECO:0007669"/>
    <property type="project" value="UniProtKB-SubCell"/>
</dbReference>
<dbReference type="PANTHER" id="PTHR46600:SF7">
    <property type="entry name" value="SI:DKEY-228B2.6-RELATED"/>
    <property type="match status" value="1"/>
</dbReference>
<dbReference type="GO" id="GO:0003700">
    <property type="term" value="F:DNA-binding transcription factor activity"/>
    <property type="evidence" value="ECO:0007669"/>
    <property type="project" value="UniProtKB-UniRule"/>
</dbReference>
<keyword evidence="6" id="KW-0539">Nucleus</keyword>
<feature type="domain" description="THAP-type" evidence="7">
    <location>
        <begin position="1"/>
        <end position="88"/>
    </location>
</feature>
<dbReference type="InterPro" id="IPR006612">
    <property type="entry name" value="THAP_Znf"/>
</dbReference>
<dbReference type="OMA" id="KYSIICG"/>
<dbReference type="SMART" id="SM00692">
    <property type="entry name" value="DM3"/>
    <property type="match status" value="1"/>
</dbReference>
<dbReference type="GO" id="GO:0006357">
    <property type="term" value="P:regulation of transcription by RNA polymerase II"/>
    <property type="evidence" value="ECO:0007669"/>
    <property type="project" value="TreeGrafter"/>
</dbReference>
<evidence type="ECO:0000256" key="3">
    <source>
        <dbReference type="ARBA" id="ARBA00022833"/>
    </source>
</evidence>
<dbReference type="Proteomes" id="UP000261620">
    <property type="component" value="Unplaced"/>
</dbReference>
<keyword evidence="1" id="KW-0479">Metal-binding</keyword>
<dbReference type="STRING" id="94237.ENSMMOP00000024996"/>
<evidence type="ECO:0000256" key="1">
    <source>
        <dbReference type="ARBA" id="ARBA00022723"/>
    </source>
</evidence>
<dbReference type="GO" id="GO:0008270">
    <property type="term" value="F:zinc ion binding"/>
    <property type="evidence" value="ECO:0007669"/>
    <property type="project" value="UniProtKB-KW"/>
</dbReference>
<dbReference type="Pfam" id="PF05485">
    <property type="entry name" value="THAP"/>
    <property type="match status" value="1"/>
</dbReference>
<comment type="subcellular location">
    <subcellularLocation>
        <location evidence="6">Nucleus</location>
        <location evidence="6">Nucleoplasm</location>
    </subcellularLocation>
</comment>
<proteinExistence type="inferred from homology"/>
<protein>
    <recommendedName>
        <fullName evidence="6">THAP domain-containing protein 1</fullName>
    </recommendedName>
</protein>
<organism evidence="8 9">
    <name type="scientific">Mola mola</name>
    <name type="common">Ocean sunfish</name>
    <name type="synonym">Tetraodon mola</name>
    <dbReference type="NCBI Taxonomy" id="94237"/>
    <lineage>
        <taxon>Eukaryota</taxon>
        <taxon>Metazoa</taxon>
        <taxon>Chordata</taxon>
        <taxon>Craniata</taxon>
        <taxon>Vertebrata</taxon>
        <taxon>Euteleostomi</taxon>
        <taxon>Actinopterygii</taxon>
        <taxon>Neopterygii</taxon>
        <taxon>Teleostei</taxon>
        <taxon>Neoteleostei</taxon>
        <taxon>Acanthomorphata</taxon>
        <taxon>Eupercaria</taxon>
        <taxon>Tetraodontiformes</taxon>
        <taxon>Molidae</taxon>
        <taxon>Mola</taxon>
    </lineage>
</organism>
<keyword evidence="6" id="KW-0804">Transcription</keyword>
<evidence type="ECO:0000259" key="7">
    <source>
        <dbReference type="PROSITE" id="PS50950"/>
    </source>
</evidence>
<accession>A0A3Q3XLR3</accession>
<comment type="function">
    <text evidence="6">DNA-binding transcription regulator that regulates endothelial cell proliferation and G1/S cell-cycle progression. Specifically binds the 5'-[AT]NTNN[GT]GGCA[AGT]-3' core DNA sequence and acts by modulating expression of pRB-E2F cell-cycle target genes.</text>
</comment>
<dbReference type="InterPro" id="IPR038441">
    <property type="entry name" value="THAP_Znf_sf"/>
</dbReference>
<keyword evidence="9" id="KW-1185">Reference proteome</keyword>
<name>A0A3Q3XLR3_MOLML</name>
<evidence type="ECO:0000313" key="8">
    <source>
        <dbReference type="Ensembl" id="ENSMMOP00000024996.1"/>
    </source>
</evidence>
<keyword evidence="4 5" id="KW-0238">DNA-binding</keyword>
<dbReference type="PANTHER" id="PTHR46600">
    <property type="entry name" value="THAP DOMAIN-CONTAINING"/>
    <property type="match status" value="1"/>
</dbReference>
<dbReference type="Gene3D" id="6.20.210.20">
    <property type="entry name" value="THAP domain"/>
    <property type="match status" value="1"/>
</dbReference>
<comment type="similarity">
    <text evidence="6">Belongs to the THAP1 family.</text>
</comment>
<keyword evidence="6" id="KW-0175">Coiled coil</keyword>
<reference evidence="8" key="1">
    <citation type="submission" date="2025-08" db="UniProtKB">
        <authorList>
            <consortium name="Ensembl"/>
        </authorList>
    </citation>
    <scope>IDENTIFICATION</scope>
</reference>
<keyword evidence="6" id="KW-0805">Transcription regulation</keyword>
<dbReference type="GO" id="GO:0001935">
    <property type="term" value="P:endothelial cell proliferation"/>
    <property type="evidence" value="ECO:0007669"/>
    <property type="project" value="UniProtKB-UniRule"/>
</dbReference>
<dbReference type="SUPFAM" id="SSF57716">
    <property type="entry name" value="Glucocorticoid receptor-like (DNA-binding domain)"/>
    <property type="match status" value="1"/>
</dbReference>